<dbReference type="Proteomes" id="UP000198981">
    <property type="component" value="Unassembled WGS sequence"/>
</dbReference>
<dbReference type="RefSeq" id="WP_133379232.1">
    <property type="nucleotide sequence ID" value="NZ_FMUH01000006.1"/>
</dbReference>
<feature type="compositionally biased region" description="Polar residues" evidence="1">
    <location>
        <begin position="18"/>
        <end position="33"/>
    </location>
</feature>
<evidence type="ECO:0000256" key="1">
    <source>
        <dbReference type="SAM" id="MobiDB-lite"/>
    </source>
</evidence>
<organism evidence="3 4">
    <name type="scientific">Klenkia marina</name>
    <dbReference type="NCBI Taxonomy" id="1960309"/>
    <lineage>
        <taxon>Bacteria</taxon>
        <taxon>Bacillati</taxon>
        <taxon>Actinomycetota</taxon>
        <taxon>Actinomycetes</taxon>
        <taxon>Geodermatophilales</taxon>
        <taxon>Geodermatophilaceae</taxon>
        <taxon>Klenkia</taxon>
    </lineage>
</organism>
<dbReference type="EMBL" id="FMUH01000006">
    <property type="protein sequence ID" value="SCX56572.1"/>
    <property type="molecule type" value="Genomic_DNA"/>
</dbReference>
<sequence length="184" mass="19216">MAVVAAVGLGLTGCSDPGTPSDTLPTAASTSAEPTLEPLGPADFPVPAEAREQTEAGAVAMASYYMNLTAWAFDTLDTTWLRALSVECQQCTSTAEGIDINREAGNRYSGGEVAVTTLPPELDSLGRTGVGLLLEQKALTLTGADGQVIADRSTLDRRLSGGAVLSWDRDRSVWVMNQLDLDAA</sequence>
<dbReference type="AlphaFoldDB" id="A0A1G4YT00"/>
<feature type="domain" description="DUF6318" evidence="2">
    <location>
        <begin position="46"/>
        <end position="177"/>
    </location>
</feature>
<proteinExistence type="predicted"/>
<name>A0A1G4YT00_9ACTN</name>
<reference evidence="4" key="1">
    <citation type="submission" date="2016-10" db="EMBL/GenBank/DDBJ databases">
        <authorList>
            <person name="Varghese N."/>
            <person name="Submissions S."/>
        </authorList>
    </citation>
    <scope>NUCLEOTIDE SEQUENCE [LARGE SCALE GENOMIC DNA]</scope>
    <source>
        <strain evidence="4">DSM 45722</strain>
    </source>
</reference>
<evidence type="ECO:0000313" key="4">
    <source>
        <dbReference type="Proteomes" id="UP000198981"/>
    </source>
</evidence>
<accession>A0A1G4YT00</accession>
<evidence type="ECO:0000313" key="3">
    <source>
        <dbReference type="EMBL" id="SCX56572.1"/>
    </source>
</evidence>
<dbReference type="Pfam" id="PF19843">
    <property type="entry name" value="DUF6318"/>
    <property type="match status" value="1"/>
</dbReference>
<dbReference type="OrthoDB" id="3748111at2"/>
<gene>
    <name evidence="3" type="ORF">SAMN03159343_3450</name>
</gene>
<dbReference type="InterPro" id="IPR046281">
    <property type="entry name" value="DUF6318"/>
</dbReference>
<protein>
    <recommendedName>
        <fullName evidence="2">DUF6318 domain-containing protein</fullName>
    </recommendedName>
</protein>
<feature type="region of interest" description="Disordered" evidence="1">
    <location>
        <begin position="15"/>
        <end position="38"/>
    </location>
</feature>
<dbReference type="STRING" id="1960309.SAMN03159343_3450"/>
<keyword evidence="4" id="KW-1185">Reference proteome</keyword>
<evidence type="ECO:0000259" key="2">
    <source>
        <dbReference type="Pfam" id="PF19843"/>
    </source>
</evidence>